<feature type="transmembrane region" description="Helical" evidence="8">
    <location>
        <begin position="98"/>
        <end position="117"/>
    </location>
</feature>
<evidence type="ECO:0000256" key="7">
    <source>
        <dbReference type="ARBA" id="ARBA00023136"/>
    </source>
</evidence>
<dbReference type="SUPFAM" id="SSF52402">
    <property type="entry name" value="Adenine nucleotide alpha hydrolases-like"/>
    <property type="match status" value="1"/>
</dbReference>
<keyword evidence="6" id="KW-0406">Ion transport</keyword>
<feature type="transmembrane region" description="Helical" evidence="8">
    <location>
        <begin position="307"/>
        <end position="329"/>
    </location>
</feature>
<evidence type="ECO:0000256" key="1">
    <source>
        <dbReference type="ARBA" id="ARBA00004141"/>
    </source>
</evidence>
<evidence type="ECO:0000256" key="5">
    <source>
        <dbReference type="ARBA" id="ARBA00022989"/>
    </source>
</evidence>
<evidence type="ECO:0000259" key="9">
    <source>
        <dbReference type="Pfam" id="PF00999"/>
    </source>
</evidence>
<protein>
    <submittedName>
        <fullName evidence="10">Cation:proton antiporter</fullName>
    </submittedName>
</protein>
<dbReference type="Gene3D" id="1.20.1530.20">
    <property type="match status" value="1"/>
</dbReference>
<feature type="transmembrane region" description="Helical" evidence="8">
    <location>
        <begin position="44"/>
        <end position="63"/>
    </location>
</feature>
<dbReference type="InterPro" id="IPR006153">
    <property type="entry name" value="Cation/H_exchanger_TM"/>
</dbReference>
<evidence type="ECO:0000256" key="4">
    <source>
        <dbReference type="ARBA" id="ARBA00022692"/>
    </source>
</evidence>
<organism evidence="10 11">
    <name type="scientific">Phocaeicola coprocola</name>
    <dbReference type="NCBI Taxonomy" id="310298"/>
    <lineage>
        <taxon>Bacteria</taxon>
        <taxon>Pseudomonadati</taxon>
        <taxon>Bacteroidota</taxon>
        <taxon>Bacteroidia</taxon>
        <taxon>Bacteroidales</taxon>
        <taxon>Bacteroidaceae</taxon>
        <taxon>Phocaeicola</taxon>
    </lineage>
</organism>
<gene>
    <name evidence="10" type="ORF">DWY20_13685</name>
</gene>
<evidence type="ECO:0000256" key="6">
    <source>
        <dbReference type="ARBA" id="ARBA00023065"/>
    </source>
</evidence>
<feature type="transmembrane region" description="Helical" evidence="8">
    <location>
        <begin position="341"/>
        <end position="364"/>
    </location>
</feature>
<accession>A0A412G9A7</accession>
<dbReference type="EMBL" id="QRUU01000091">
    <property type="protein sequence ID" value="RGR90624.1"/>
    <property type="molecule type" value="Genomic_DNA"/>
</dbReference>
<dbReference type="GO" id="GO:1902600">
    <property type="term" value="P:proton transmembrane transport"/>
    <property type="evidence" value="ECO:0007669"/>
    <property type="project" value="InterPro"/>
</dbReference>
<keyword evidence="4 8" id="KW-0812">Transmembrane</keyword>
<feature type="transmembrane region" description="Helical" evidence="8">
    <location>
        <begin position="159"/>
        <end position="180"/>
    </location>
</feature>
<feature type="transmembrane region" description="Helical" evidence="8">
    <location>
        <begin position="222"/>
        <end position="240"/>
    </location>
</feature>
<dbReference type="PANTHER" id="PTHR43562:SF4">
    <property type="entry name" value="NA(+)_H(+) ANTIPORTER NHAS5"/>
    <property type="match status" value="1"/>
</dbReference>
<feature type="transmembrane region" description="Helical" evidence="8">
    <location>
        <begin position="69"/>
        <end position="86"/>
    </location>
</feature>
<dbReference type="RefSeq" id="WP_007570103.1">
    <property type="nucleotide sequence ID" value="NZ_CABKNL010000022.1"/>
</dbReference>
<feature type="domain" description="Cation/H+ exchanger transmembrane" evidence="9">
    <location>
        <begin position="28"/>
        <end position="396"/>
    </location>
</feature>
<evidence type="ECO:0000313" key="10">
    <source>
        <dbReference type="EMBL" id="RGR90624.1"/>
    </source>
</evidence>
<comment type="subcellular location">
    <subcellularLocation>
        <location evidence="1">Membrane</location>
        <topology evidence="1">Multi-pass membrane protein</topology>
    </subcellularLocation>
</comment>
<sequence>MKEVLDFVNFDFHLPVTDPTWIFFLVLVIILFAPIVLERLRIPHIIGMILAGVVIGEHGFNILARDSSFELFGKVGLYYIMFLAGLEMNMEDFKSIRVKATVLGLLAFIFPLGIGIWTNLHLLGYSLATSVLLASMYASHTLIAYPIVIRYGINRQRAVSIAVGGTAVTDTLTLLVLAVVGGMYKGETSEMFWIWLVLKVVVLSVVIMYAFPRIGRWFFRRYSDNVVQYIFVMAMVFLGAGLMEFVGMEGILGAFLAGLVLNRLIPHVSPLMSHLEFVGNALFIPYFLIGVGMLIDVNVLFGHIDSVKVAVVMIIVALLGKWIASWLTQKIYKMRALERELMFGLSNAQAAATLAAVLVGYNIILPNGERLLNEDVLNGTILLILVTCVVSSFITEHAAKRIAMDDAEVSDEKAQEKEKFLIPVANPETLESLMSLAMVVRDEKQPDNLVALNVINDNNGSVKQEMRGKRSLERAAQIAASTSVRLKTVSRFDLNITTGILHTAKEYEATNIIIGLHCKMSIVDSFFGNLTENLLKNTYLQVMVARFLIPVNTLRRIIVAVPPKAEFEHGFMKWITHMCRMSSRLGCRVHFYAHPQTLGYIRGYIQKKHKDTRVAYSELEDWDDLLLLTGQVNYDHLLVIISARRGSISYDSAFERLPMQISKYFNNNSIMLLYPEQKGDPNESLSFSDPRGWAETQYYDKVGNWFYKWFKKNS</sequence>
<evidence type="ECO:0000256" key="8">
    <source>
        <dbReference type="SAM" id="Phobius"/>
    </source>
</evidence>
<keyword evidence="5 8" id="KW-1133">Transmembrane helix</keyword>
<name>A0A412G9A7_9BACT</name>
<keyword evidence="11" id="KW-1185">Reference proteome</keyword>
<feature type="transmembrane region" description="Helical" evidence="8">
    <location>
        <begin position="277"/>
        <end position="295"/>
    </location>
</feature>
<proteinExistence type="predicted"/>
<dbReference type="GO" id="GO:0015297">
    <property type="term" value="F:antiporter activity"/>
    <property type="evidence" value="ECO:0007669"/>
    <property type="project" value="UniProtKB-KW"/>
</dbReference>
<reference evidence="10 11" key="1">
    <citation type="submission" date="2018-08" db="EMBL/GenBank/DDBJ databases">
        <title>A genome reference for cultivated species of the human gut microbiota.</title>
        <authorList>
            <person name="Zou Y."/>
            <person name="Xue W."/>
            <person name="Luo G."/>
        </authorList>
    </citation>
    <scope>NUCLEOTIDE SEQUENCE [LARGE SCALE GENOMIC DNA]</scope>
    <source>
        <strain evidence="10 11">AF24-2</strain>
    </source>
</reference>
<feature type="transmembrane region" description="Helical" evidence="8">
    <location>
        <begin position="123"/>
        <end position="147"/>
    </location>
</feature>
<feature type="transmembrane region" description="Helical" evidence="8">
    <location>
        <begin position="376"/>
        <end position="394"/>
    </location>
</feature>
<dbReference type="Pfam" id="PF00999">
    <property type="entry name" value="Na_H_Exchanger"/>
    <property type="match status" value="1"/>
</dbReference>
<dbReference type="InterPro" id="IPR014729">
    <property type="entry name" value="Rossmann-like_a/b/a_fold"/>
</dbReference>
<feature type="transmembrane region" description="Helical" evidence="8">
    <location>
        <begin position="20"/>
        <end position="37"/>
    </location>
</feature>
<dbReference type="Proteomes" id="UP000285864">
    <property type="component" value="Unassembled WGS sequence"/>
</dbReference>
<keyword evidence="3" id="KW-0050">Antiport</keyword>
<dbReference type="InterPro" id="IPR038770">
    <property type="entry name" value="Na+/solute_symporter_sf"/>
</dbReference>
<evidence type="ECO:0000313" key="11">
    <source>
        <dbReference type="Proteomes" id="UP000285864"/>
    </source>
</evidence>
<evidence type="ECO:0000256" key="3">
    <source>
        <dbReference type="ARBA" id="ARBA00022449"/>
    </source>
</evidence>
<keyword evidence="2" id="KW-0813">Transport</keyword>
<keyword evidence="7 8" id="KW-0472">Membrane</keyword>
<comment type="caution">
    <text evidence="10">The sequence shown here is derived from an EMBL/GenBank/DDBJ whole genome shotgun (WGS) entry which is preliminary data.</text>
</comment>
<dbReference type="PANTHER" id="PTHR43562">
    <property type="entry name" value="NAPA-TYPE SODIUM/HYDROGEN ANTIPORTER"/>
    <property type="match status" value="1"/>
</dbReference>
<evidence type="ECO:0000256" key="2">
    <source>
        <dbReference type="ARBA" id="ARBA00022448"/>
    </source>
</evidence>
<feature type="transmembrane region" description="Helical" evidence="8">
    <location>
        <begin position="192"/>
        <end position="210"/>
    </location>
</feature>
<dbReference type="AlphaFoldDB" id="A0A412G9A7"/>
<dbReference type="Gene3D" id="3.40.50.620">
    <property type="entry name" value="HUPs"/>
    <property type="match status" value="1"/>
</dbReference>
<dbReference type="GO" id="GO:0016020">
    <property type="term" value="C:membrane"/>
    <property type="evidence" value="ECO:0007669"/>
    <property type="project" value="UniProtKB-SubCell"/>
</dbReference>